<dbReference type="OrthoDB" id="7577471at2"/>
<evidence type="ECO:0000256" key="13">
    <source>
        <dbReference type="SAM" id="SignalP"/>
    </source>
</evidence>
<dbReference type="PROSITE" id="PS52016">
    <property type="entry name" value="TONB_DEPENDENT_REC_3"/>
    <property type="match status" value="1"/>
</dbReference>
<evidence type="ECO:0000256" key="12">
    <source>
        <dbReference type="RuleBase" id="RU003357"/>
    </source>
</evidence>
<evidence type="ECO:0000256" key="5">
    <source>
        <dbReference type="ARBA" id="ARBA00022692"/>
    </source>
</evidence>
<accession>G6EFK5</accession>
<keyword evidence="2 11" id="KW-0813">Transport</keyword>
<evidence type="ECO:0000256" key="3">
    <source>
        <dbReference type="ARBA" id="ARBA00022452"/>
    </source>
</evidence>
<dbReference type="GO" id="GO:0006826">
    <property type="term" value="P:iron ion transport"/>
    <property type="evidence" value="ECO:0007669"/>
    <property type="project" value="UniProtKB-KW"/>
</dbReference>
<dbReference type="eggNOG" id="COG4774">
    <property type="taxonomic scope" value="Bacteria"/>
</dbReference>
<dbReference type="PANTHER" id="PTHR32552">
    <property type="entry name" value="FERRICHROME IRON RECEPTOR-RELATED"/>
    <property type="match status" value="1"/>
</dbReference>
<keyword evidence="3 11" id="KW-1134">Transmembrane beta strand</keyword>
<evidence type="ECO:0000256" key="9">
    <source>
        <dbReference type="ARBA" id="ARBA00023136"/>
    </source>
</evidence>
<evidence type="ECO:0000256" key="8">
    <source>
        <dbReference type="ARBA" id="ARBA00023077"/>
    </source>
</evidence>
<evidence type="ECO:0000313" key="17">
    <source>
        <dbReference type="Proteomes" id="UP000004030"/>
    </source>
</evidence>
<keyword evidence="8 12" id="KW-0798">TonB box</keyword>
<comment type="subcellular location">
    <subcellularLocation>
        <location evidence="1 11">Cell outer membrane</location>
        <topology evidence="1 11">Multi-pass membrane protein</topology>
    </subcellularLocation>
</comment>
<dbReference type="SUPFAM" id="SSF56935">
    <property type="entry name" value="Porins"/>
    <property type="match status" value="1"/>
</dbReference>
<protein>
    <recommendedName>
        <fullName evidence="18">TonB-dependent receptor</fullName>
    </recommendedName>
</protein>
<dbReference type="GO" id="GO:0009279">
    <property type="term" value="C:cell outer membrane"/>
    <property type="evidence" value="ECO:0007669"/>
    <property type="project" value="UniProtKB-SubCell"/>
</dbReference>
<dbReference type="AlphaFoldDB" id="G6EFK5"/>
<keyword evidence="5 11" id="KW-0812">Transmembrane</keyword>
<keyword evidence="4" id="KW-0410">Iron transport</keyword>
<dbReference type="EMBL" id="AGFM01000050">
    <property type="protein sequence ID" value="EHJ59913.1"/>
    <property type="molecule type" value="Genomic_DNA"/>
</dbReference>
<feature type="chain" id="PRO_5003488030" description="TonB-dependent receptor" evidence="13">
    <location>
        <begin position="27"/>
        <end position="807"/>
    </location>
</feature>
<organism evidence="16 17">
    <name type="scientific">Novosphingobium pentaromativorans US6-1</name>
    <dbReference type="NCBI Taxonomy" id="1088721"/>
    <lineage>
        <taxon>Bacteria</taxon>
        <taxon>Pseudomonadati</taxon>
        <taxon>Pseudomonadota</taxon>
        <taxon>Alphaproteobacteria</taxon>
        <taxon>Sphingomonadales</taxon>
        <taxon>Sphingomonadaceae</taxon>
        <taxon>Novosphingobium</taxon>
    </lineage>
</organism>
<keyword evidence="13" id="KW-0732">Signal</keyword>
<dbReference type="InterPro" id="IPR039426">
    <property type="entry name" value="TonB-dep_rcpt-like"/>
</dbReference>
<dbReference type="InterPro" id="IPR012910">
    <property type="entry name" value="Plug_dom"/>
</dbReference>
<keyword evidence="9 11" id="KW-0472">Membrane</keyword>
<dbReference type="Gene3D" id="2.40.170.20">
    <property type="entry name" value="TonB-dependent receptor, beta-barrel domain"/>
    <property type="match status" value="1"/>
</dbReference>
<dbReference type="InterPro" id="IPR036942">
    <property type="entry name" value="Beta-barrel_TonB_sf"/>
</dbReference>
<evidence type="ECO:0000259" key="14">
    <source>
        <dbReference type="Pfam" id="PF00593"/>
    </source>
</evidence>
<feature type="domain" description="TonB-dependent receptor-like beta-barrel" evidence="14">
    <location>
        <begin position="296"/>
        <end position="773"/>
    </location>
</feature>
<feature type="domain" description="TonB-dependent receptor plug" evidence="15">
    <location>
        <begin position="63"/>
        <end position="168"/>
    </location>
</feature>
<feature type="signal peptide" evidence="13">
    <location>
        <begin position="1"/>
        <end position="26"/>
    </location>
</feature>
<evidence type="ECO:0000259" key="15">
    <source>
        <dbReference type="Pfam" id="PF07715"/>
    </source>
</evidence>
<evidence type="ECO:0008006" key="18">
    <source>
        <dbReference type="Google" id="ProtNLM"/>
    </source>
</evidence>
<name>G6EFK5_9SPHN</name>
<evidence type="ECO:0000256" key="4">
    <source>
        <dbReference type="ARBA" id="ARBA00022496"/>
    </source>
</evidence>
<gene>
    <name evidence="16" type="ORF">NSU_3126</name>
</gene>
<keyword evidence="10 11" id="KW-0998">Cell outer membrane</keyword>
<dbReference type="RefSeq" id="WP_007014034.1">
    <property type="nucleotide sequence ID" value="NZ_AGFM01000050.1"/>
</dbReference>
<keyword evidence="17" id="KW-1185">Reference proteome</keyword>
<evidence type="ECO:0000256" key="6">
    <source>
        <dbReference type="ARBA" id="ARBA00023004"/>
    </source>
</evidence>
<evidence type="ECO:0000256" key="2">
    <source>
        <dbReference type="ARBA" id="ARBA00022448"/>
    </source>
</evidence>
<dbReference type="PANTHER" id="PTHR32552:SF81">
    <property type="entry name" value="TONB-DEPENDENT OUTER MEMBRANE RECEPTOR"/>
    <property type="match status" value="1"/>
</dbReference>
<evidence type="ECO:0000256" key="11">
    <source>
        <dbReference type="PROSITE-ProRule" id="PRU01360"/>
    </source>
</evidence>
<evidence type="ECO:0000256" key="1">
    <source>
        <dbReference type="ARBA" id="ARBA00004571"/>
    </source>
</evidence>
<dbReference type="Proteomes" id="UP000004030">
    <property type="component" value="Unassembled WGS sequence"/>
</dbReference>
<evidence type="ECO:0000256" key="10">
    <source>
        <dbReference type="ARBA" id="ARBA00023237"/>
    </source>
</evidence>
<comment type="caution">
    <text evidence="16">The sequence shown here is derived from an EMBL/GenBank/DDBJ whole genome shotgun (WGS) entry which is preliminary data.</text>
</comment>
<evidence type="ECO:0000256" key="7">
    <source>
        <dbReference type="ARBA" id="ARBA00023065"/>
    </source>
</evidence>
<reference evidence="16 17" key="1">
    <citation type="journal article" date="2012" name="J. Bacteriol.">
        <title>Genome sequence of benzo(a)pyrene-degrading bacterium Novosphingobium pentaromativorans US6-1.</title>
        <authorList>
            <person name="Luo Y.R."/>
            <person name="Kang S.G."/>
            <person name="Kim S.J."/>
            <person name="Kim M.R."/>
            <person name="Li N."/>
            <person name="Lee J.H."/>
            <person name="Kwon K.K."/>
        </authorList>
    </citation>
    <scope>NUCLEOTIDE SEQUENCE [LARGE SCALE GENOMIC DNA]</scope>
    <source>
        <strain evidence="16 17">US6-1</strain>
    </source>
</reference>
<sequence length="807" mass="88198">MNKLMESVSIAALTTAAVASPSIANAQDQFDNGAATASAQDDPAPSRDNVILVTAQKRSESINEVPLAIQAFGGEDLRQSGITEAQSLAVVTPALNVARSSANTPIYTLRGVGFNTPNLSSTSPVGVYYDEIAYAYPFMSSGPIFDIERVEVLKGPQGTLYGRNTTGGLVNFIVQKPDTTFGAGLNVEVGNYDTQNFEGYLNIAVSDTLAARFAGRIERSGRGWQKSISRDERLGEKDRVGLRGTLAWALSDRLTVDLVASYWKDQSDTVAGQAVLLNPDQPAFVDPRLRTAIRDDWTSTTADWDTLDGTKAPFKADSRFYGLAGRVRLDLSDDISLVSLTGYNDVSRNDQNDVDGTSVEVFAQQSVGDIQSFSQELRLEGSAGPVDYILGVYYSKDDITDNQIGNYDRSSVLQLLRFLSQNVIDPTNALYTPEQYATGFRSYRNTTEQRNRSKSVFASMDWELSDKLSVTVGARYTDDQLKFSACSGDFNGNTLPIWNTAVHFLVNVQTGNVPNFNVQPNGCMSYAANFTELASFKRPVLNEDNLAGRLSLQYQANPDLLIFGSFSRGYKSGAVPMLPTNVETQLAPATQERITAYELGTKATLVGGAVQLNGSVFYYDYKDKQLFSEVLDPVFTTLTRLVNVPKSEVYGGEVDLNVRVSDVVDFRLGASYTKTKITEFTGFDRSGQPADFVGSSFPYTPEWTLNAAVKVDQPVSQTLGLRGNVVANYQSSTAASLGDEPGFKVDAYTVVNASLDLYSSQDNWSVGLYANNLFNEYYWNSTDVLTDVVFRIPGAARTYGVRLGWSY</sequence>
<dbReference type="PATRIC" id="fig|1088721.3.peg.3083"/>
<comment type="similarity">
    <text evidence="11 12">Belongs to the TonB-dependent receptor family.</text>
</comment>
<dbReference type="Pfam" id="PF00593">
    <property type="entry name" value="TonB_dep_Rec_b-barrel"/>
    <property type="match status" value="1"/>
</dbReference>
<dbReference type="Pfam" id="PF07715">
    <property type="entry name" value="Plug"/>
    <property type="match status" value="1"/>
</dbReference>
<keyword evidence="6" id="KW-0408">Iron</keyword>
<evidence type="ECO:0000313" key="16">
    <source>
        <dbReference type="EMBL" id="EHJ59913.1"/>
    </source>
</evidence>
<dbReference type="InterPro" id="IPR000531">
    <property type="entry name" value="Beta-barrel_TonB"/>
</dbReference>
<keyword evidence="7" id="KW-0406">Ion transport</keyword>
<proteinExistence type="inferred from homology"/>